<feature type="transmembrane region" description="Helical" evidence="7">
    <location>
        <begin position="31"/>
        <end position="55"/>
    </location>
</feature>
<feature type="transmembrane region" description="Helical" evidence="7">
    <location>
        <begin position="126"/>
        <end position="146"/>
    </location>
</feature>
<proteinExistence type="inferred from homology"/>
<evidence type="ECO:0000256" key="8">
    <source>
        <dbReference type="SAM" id="MobiDB-lite"/>
    </source>
</evidence>
<keyword evidence="3" id="KW-1003">Cell membrane</keyword>
<keyword evidence="2 7" id="KW-0813">Transport</keyword>
<evidence type="ECO:0000313" key="11">
    <source>
        <dbReference type="Proteomes" id="UP000184440"/>
    </source>
</evidence>
<dbReference type="RefSeq" id="WP_073265017.1">
    <property type="nucleotide sequence ID" value="NZ_FRCS01000022.1"/>
</dbReference>
<dbReference type="InterPro" id="IPR035906">
    <property type="entry name" value="MetI-like_sf"/>
</dbReference>
<gene>
    <name evidence="10" type="ORF">SAMN05443668_12235</name>
</gene>
<dbReference type="InterPro" id="IPR051393">
    <property type="entry name" value="ABC_transporter_permease"/>
</dbReference>
<feature type="transmembrane region" description="Helical" evidence="7">
    <location>
        <begin position="228"/>
        <end position="249"/>
    </location>
</feature>
<evidence type="ECO:0000313" key="10">
    <source>
        <dbReference type="EMBL" id="SHN47297.1"/>
    </source>
</evidence>
<dbReference type="PROSITE" id="PS50928">
    <property type="entry name" value="ABC_TM1"/>
    <property type="match status" value="1"/>
</dbReference>
<dbReference type="Pfam" id="PF00528">
    <property type="entry name" value="BPD_transp_1"/>
    <property type="match status" value="1"/>
</dbReference>
<dbReference type="Gene3D" id="1.10.3720.10">
    <property type="entry name" value="MetI-like"/>
    <property type="match status" value="1"/>
</dbReference>
<dbReference type="Proteomes" id="UP000184440">
    <property type="component" value="Unassembled WGS sequence"/>
</dbReference>
<sequence>MTLEKTEPRLAPPVGGSDRRRERRPHRQTHWLYLTPGLALLAAWVYLPVVLTLALSVLDWHLIRGEGTFVGTDNFRRLFADPEFRSASLRTVAYAVALLPFATVAPFAMAVLLWKHDGPAARVYRALLFLPVVLAPVATAVSWRFLLDPLQGLANAALDVVAIPPVNWLGEGGSAFGVIVVLTGTKIFALNTLLYLAGLAGIDRRLLEAARVDGATEWDVTRRLVVPLLGRTTALVTFLCLVLAGQWAFVNVAVLTQGGPSGATDNVYYHLYDYAFDYFDTGLAAAAAVLLVVVFVPISLAYQRAGRRTPGGAG</sequence>
<dbReference type="GO" id="GO:0005886">
    <property type="term" value="C:plasma membrane"/>
    <property type="evidence" value="ECO:0007669"/>
    <property type="project" value="UniProtKB-SubCell"/>
</dbReference>
<feature type="domain" description="ABC transmembrane type-1" evidence="9">
    <location>
        <begin position="88"/>
        <end position="302"/>
    </location>
</feature>
<comment type="subcellular location">
    <subcellularLocation>
        <location evidence="1 7">Cell membrane</location>
        <topology evidence="1 7">Multi-pass membrane protein</topology>
    </subcellularLocation>
</comment>
<evidence type="ECO:0000256" key="5">
    <source>
        <dbReference type="ARBA" id="ARBA00022989"/>
    </source>
</evidence>
<evidence type="ECO:0000256" key="1">
    <source>
        <dbReference type="ARBA" id="ARBA00004651"/>
    </source>
</evidence>
<dbReference type="PANTHER" id="PTHR30193">
    <property type="entry name" value="ABC TRANSPORTER PERMEASE PROTEIN"/>
    <property type="match status" value="1"/>
</dbReference>
<keyword evidence="11" id="KW-1185">Reference proteome</keyword>
<protein>
    <submittedName>
        <fullName evidence="10">Carbohydrate ABC transporter membrane protein 1, CUT1 family</fullName>
    </submittedName>
</protein>
<dbReference type="SUPFAM" id="SSF161098">
    <property type="entry name" value="MetI-like"/>
    <property type="match status" value="1"/>
</dbReference>
<organism evidence="10 11">
    <name type="scientific">Cryptosporangium aurantiacum</name>
    <dbReference type="NCBI Taxonomy" id="134849"/>
    <lineage>
        <taxon>Bacteria</taxon>
        <taxon>Bacillati</taxon>
        <taxon>Actinomycetota</taxon>
        <taxon>Actinomycetes</taxon>
        <taxon>Cryptosporangiales</taxon>
        <taxon>Cryptosporangiaceae</taxon>
        <taxon>Cryptosporangium</taxon>
    </lineage>
</organism>
<evidence type="ECO:0000256" key="3">
    <source>
        <dbReference type="ARBA" id="ARBA00022475"/>
    </source>
</evidence>
<evidence type="ECO:0000259" key="9">
    <source>
        <dbReference type="PROSITE" id="PS50928"/>
    </source>
</evidence>
<evidence type="ECO:0000256" key="4">
    <source>
        <dbReference type="ARBA" id="ARBA00022692"/>
    </source>
</evidence>
<reference evidence="10 11" key="1">
    <citation type="submission" date="2016-11" db="EMBL/GenBank/DDBJ databases">
        <authorList>
            <person name="Jaros S."/>
            <person name="Januszkiewicz K."/>
            <person name="Wedrychowicz H."/>
        </authorList>
    </citation>
    <scope>NUCLEOTIDE SEQUENCE [LARGE SCALE GENOMIC DNA]</scope>
    <source>
        <strain evidence="10 11">DSM 46144</strain>
    </source>
</reference>
<dbReference type="GO" id="GO:0055085">
    <property type="term" value="P:transmembrane transport"/>
    <property type="evidence" value="ECO:0007669"/>
    <property type="project" value="InterPro"/>
</dbReference>
<evidence type="ECO:0000256" key="2">
    <source>
        <dbReference type="ARBA" id="ARBA00022448"/>
    </source>
</evidence>
<dbReference type="PANTHER" id="PTHR30193:SF37">
    <property type="entry name" value="INNER MEMBRANE ABC TRANSPORTER PERMEASE PROTEIN YCJO"/>
    <property type="match status" value="1"/>
</dbReference>
<feature type="transmembrane region" description="Helical" evidence="7">
    <location>
        <begin position="175"/>
        <end position="197"/>
    </location>
</feature>
<feature type="region of interest" description="Disordered" evidence="8">
    <location>
        <begin position="1"/>
        <end position="23"/>
    </location>
</feature>
<dbReference type="EMBL" id="FRCS01000022">
    <property type="protein sequence ID" value="SHN47297.1"/>
    <property type="molecule type" value="Genomic_DNA"/>
</dbReference>
<accession>A0A1M7RLU9</accession>
<comment type="similarity">
    <text evidence="7">Belongs to the binding-protein-dependent transport system permease family.</text>
</comment>
<keyword evidence="4 7" id="KW-0812">Transmembrane</keyword>
<dbReference type="STRING" id="134849.SAMN05443668_12235"/>
<evidence type="ECO:0000256" key="7">
    <source>
        <dbReference type="RuleBase" id="RU363032"/>
    </source>
</evidence>
<keyword evidence="5 7" id="KW-1133">Transmembrane helix</keyword>
<keyword evidence="6 7" id="KW-0472">Membrane</keyword>
<dbReference type="InterPro" id="IPR000515">
    <property type="entry name" value="MetI-like"/>
</dbReference>
<feature type="transmembrane region" description="Helical" evidence="7">
    <location>
        <begin position="282"/>
        <end position="302"/>
    </location>
</feature>
<dbReference type="AlphaFoldDB" id="A0A1M7RLU9"/>
<name>A0A1M7RLU9_9ACTN</name>
<evidence type="ECO:0000256" key="6">
    <source>
        <dbReference type="ARBA" id="ARBA00023136"/>
    </source>
</evidence>
<dbReference type="CDD" id="cd06261">
    <property type="entry name" value="TM_PBP2"/>
    <property type="match status" value="1"/>
</dbReference>
<dbReference type="OrthoDB" id="3810889at2"/>
<feature type="transmembrane region" description="Helical" evidence="7">
    <location>
        <begin position="92"/>
        <end position="114"/>
    </location>
</feature>